<protein>
    <submittedName>
        <fullName evidence="3">Penicillin-binding protein</fullName>
    </submittedName>
</protein>
<proteinExistence type="predicted"/>
<dbReference type="Pfam" id="PF05223">
    <property type="entry name" value="MecA_N"/>
    <property type="match status" value="1"/>
</dbReference>
<dbReference type="EMBL" id="SUMC01000116">
    <property type="protein sequence ID" value="TJZ99148.1"/>
    <property type="molecule type" value="Genomic_DNA"/>
</dbReference>
<evidence type="ECO:0000313" key="3">
    <source>
        <dbReference type="EMBL" id="TJZ99148.1"/>
    </source>
</evidence>
<dbReference type="Gene3D" id="3.40.710.10">
    <property type="entry name" value="DD-peptidase/beta-lactamase superfamily"/>
    <property type="match status" value="1"/>
</dbReference>
<dbReference type="PANTHER" id="PTHR30627">
    <property type="entry name" value="PEPTIDOGLYCAN D,D-TRANSPEPTIDASE"/>
    <property type="match status" value="1"/>
</dbReference>
<dbReference type="InterPro" id="IPR012338">
    <property type="entry name" value="Beta-lactam/transpept-like"/>
</dbReference>
<comment type="caution">
    <text evidence="3">The sequence shown here is derived from an EMBL/GenBank/DDBJ whole genome shotgun (WGS) entry which is preliminary data.</text>
</comment>
<dbReference type="AlphaFoldDB" id="A0A4V5MXB8"/>
<dbReference type="RefSeq" id="WP_136730142.1">
    <property type="nucleotide sequence ID" value="NZ_SUMC01000116.1"/>
</dbReference>
<dbReference type="GO" id="GO:0008658">
    <property type="term" value="F:penicillin binding"/>
    <property type="evidence" value="ECO:0007669"/>
    <property type="project" value="InterPro"/>
</dbReference>
<dbReference type="GO" id="GO:0071555">
    <property type="term" value="P:cell wall organization"/>
    <property type="evidence" value="ECO:0007669"/>
    <property type="project" value="TreeGrafter"/>
</dbReference>
<dbReference type="PANTHER" id="PTHR30627:SF24">
    <property type="entry name" value="PENICILLIN-BINDING PROTEIN 4B"/>
    <property type="match status" value="1"/>
</dbReference>
<evidence type="ECO:0000259" key="2">
    <source>
        <dbReference type="Pfam" id="PF05223"/>
    </source>
</evidence>
<dbReference type="GO" id="GO:0005886">
    <property type="term" value="C:plasma membrane"/>
    <property type="evidence" value="ECO:0007669"/>
    <property type="project" value="TreeGrafter"/>
</dbReference>
<evidence type="ECO:0000259" key="1">
    <source>
        <dbReference type="Pfam" id="PF00905"/>
    </source>
</evidence>
<accession>A0A4V5MXB8</accession>
<feature type="domain" description="Penicillin-binding protein transpeptidase" evidence="1">
    <location>
        <begin position="270"/>
        <end position="543"/>
    </location>
</feature>
<dbReference type="GO" id="GO:0046677">
    <property type="term" value="P:response to antibiotic"/>
    <property type="evidence" value="ECO:0007669"/>
    <property type="project" value="InterPro"/>
</dbReference>
<dbReference type="InterPro" id="IPR001460">
    <property type="entry name" value="PCN-bd_Tpept"/>
</dbReference>
<evidence type="ECO:0000313" key="4">
    <source>
        <dbReference type="Proteomes" id="UP000305778"/>
    </source>
</evidence>
<dbReference type="SUPFAM" id="SSF56601">
    <property type="entry name" value="beta-lactamase/transpeptidase-like"/>
    <property type="match status" value="1"/>
</dbReference>
<reference evidence="3 4" key="1">
    <citation type="submission" date="2019-04" db="EMBL/GenBank/DDBJ databases">
        <title>Streptomyces oryziradicis sp. nov., a novel actinomycete isolated from rhizosphere soil of rice (Oryza sativa L.).</title>
        <authorList>
            <person name="Li C."/>
        </authorList>
    </citation>
    <scope>NUCLEOTIDE SEQUENCE [LARGE SCALE GENOMIC DNA]</scope>
    <source>
        <strain evidence="3 4">NEAU-C40</strain>
    </source>
</reference>
<dbReference type="Proteomes" id="UP000305778">
    <property type="component" value="Unassembled WGS sequence"/>
</dbReference>
<organism evidence="3 4">
    <name type="scientific">Actinacidiphila oryziradicis</name>
    <dbReference type="NCBI Taxonomy" id="2571141"/>
    <lineage>
        <taxon>Bacteria</taxon>
        <taxon>Bacillati</taxon>
        <taxon>Actinomycetota</taxon>
        <taxon>Actinomycetes</taxon>
        <taxon>Kitasatosporales</taxon>
        <taxon>Streptomycetaceae</taxon>
        <taxon>Actinacidiphila</taxon>
    </lineage>
</organism>
<dbReference type="Pfam" id="PF00905">
    <property type="entry name" value="Transpeptidase"/>
    <property type="match status" value="1"/>
</dbReference>
<dbReference type="InterPro" id="IPR007887">
    <property type="entry name" value="MecA_N"/>
</dbReference>
<name>A0A4V5MXB8_9ACTN</name>
<dbReference type="InterPro" id="IPR050515">
    <property type="entry name" value="Beta-lactam/transpept"/>
</dbReference>
<gene>
    <name evidence="3" type="ORF">FCI23_46955</name>
</gene>
<keyword evidence="4" id="KW-1185">Reference proteome</keyword>
<dbReference type="GO" id="GO:0071972">
    <property type="term" value="F:peptidoglycan L,D-transpeptidase activity"/>
    <property type="evidence" value="ECO:0007669"/>
    <property type="project" value="TreeGrafter"/>
</dbReference>
<dbReference type="OrthoDB" id="5241017at2"/>
<sequence>MRRGAKIGIVGGLLTAMVGAAGYGTYNLYQGVSGGNSGGTTVAKALPTVTGPPTAAEVRKTARDFLAAWAKGDETAAGALTNDPTTAAAELTAYRQKAHVTSLKLTPGVPGGAEATKVPFKVAATLTYDGKRSPWSYDGSLTVFRGATTHKPLVDWHPSVLNPKLGEGESLETGKASKPQVELVDRNGKALDATAYPSLAPVLTDLRQRYATKVQGGTPGIETWIDGGDGTAGETLHVLTKGKPAKLRTTLDAGVQAAAEKAVKQRSNAGVVALKASTGQILAVANNPAGGTNLALGATVAPGSTFKVVTAATLLEKGVTPGQSVPCKQYDNYNNGKMFHNVEKSQNLSATFAWDFENSCNTGFISLAGKLSESSVPTVAHDVFGFGQTWNVGVGAFDGKVPGGSGDEMTSEMIGQGQIQMSPLNMASVAATARTGLFHQPVIVAPSLIGEPIAKAGRALSPNADASLRSLMRLTAQQGTAATAMSGLTGTYLGAKTGSAEAGTEQPNGWFLAYRDDVAASGVVLQGGHGGDSAGPIVADVLKAARG</sequence>
<feature type="domain" description="NTF2-like N-terminal transpeptidase" evidence="2">
    <location>
        <begin position="60"/>
        <end position="168"/>
    </location>
</feature>